<gene>
    <name evidence="2" type="ORF">Back11_58450</name>
</gene>
<dbReference type="Proteomes" id="UP000275368">
    <property type="component" value="Chromosome"/>
</dbReference>
<evidence type="ECO:0000313" key="2">
    <source>
        <dbReference type="EMBL" id="BBH24500.1"/>
    </source>
</evidence>
<dbReference type="AlphaFoldDB" id="A0A3G9IZZ9"/>
<dbReference type="OrthoDB" id="1683445at2"/>
<dbReference type="InterPro" id="IPR012340">
    <property type="entry name" value="NA-bd_OB-fold"/>
</dbReference>
<dbReference type="EMBL" id="AP019308">
    <property type="protein sequence ID" value="BBH24500.1"/>
    <property type="molecule type" value="Genomic_DNA"/>
</dbReference>
<dbReference type="RefSeq" id="WP_125664750.1">
    <property type="nucleotide sequence ID" value="NZ_AP019308.1"/>
</dbReference>
<name>A0A3G9IZZ9_9BACL</name>
<organism evidence="2 3">
    <name type="scientific">Paenibacillus baekrokdamisoli</name>
    <dbReference type="NCBI Taxonomy" id="1712516"/>
    <lineage>
        <taxon>Bacteria</taxon>
        <taxon>Bacillati</taxon>
        <taxon>Bacillota</taxon>
        <taxon>Bacilli</taxon>
        <taxon>Bacillales</taxon>
        <taxon>Paenibacillaceae</taxon>
        <taxon>Paenibacillus</taxon>
    </lineage>
</organism>
<accession>A0A3G9IZZ9</accession>
<dbReference type="KEGG" id="pbk:Back11_58450"/>
<dbReference type="InterPro" id="IPR058653">
    <property type="entry name" value="NfeD2_TM"/>
</dbReference>
<evidence type="ECO:0000259" key="1">
    <source>
        <dbReference type="Pfam" id="PF25842"/>
    </source>
</evidence>
<dbReference type="Gene3D" id="2.40.50.140">
    <property type="entry name" value="Nucleic acid-binding proteins"/>
    <property type="match status" value="1"/>
</dbReference>
<keyword evidence="3" id="KW-1185">Reference proteome</keyword>
<dbReference type="Pfam" id="PF25842">
    <property type="entry name" value="NfeD_TM"/>
    <property type="match status" value="1"/>
</dbReference>
<reference evidence="2 3" key="1">
    <citation type="submission" date="2018-11" db="EMBL/GenBank/DDBJ databases">
        <title>Complete genome sequence of Paenibacillus baekrokdamisoli strain KCTC 33723.</title>
        <authorList>
            <person name="Kang S.W."/>
            <person name="Lee K.C."/>
            <person name="Kim K.K."/>
            <person name="Kim J.S."/>
            <person name="Kim D.S."/>
            <person name="Ko S.H."/>
            <person name="Yang S.H."/>
            <person name="Lee J.S."/>
        </authorList>
    </citation>
    <scope>NUCLEOTIDE SEQUENCE [LARGE SCALE GENOMIC DNA]</scope>
    <source>
        <strain evidence="2 3">KCTC 33723</strain>
    </source>
</reference>
<evidence type="ECO:0000313" key="3">
    <source>
        <dbReference type="Proteomes" id="UP000275368"/>
    </source>
</evidence>
<proteinExistence type="predicted"/>
<feature type="domain" description="Membrane protein NfeD2 N-terminal transmembrane" evidence="1">
    <location>
        <begin position="1"/>
        <end position="97"/>
    </location>
</feature>
<protein>
    <recommendedName>
        <fullName evidence="1">Membrane protein NfeD2 N-terminal transmembrane domain-containing protein</fullName>
    </recommendedName>
</protein>
<sequence length="168" mass="17965">METLYLVLFLIGLVFAIVTLFVGDIFHLHFDASGGHLPFFSPTTIASFITVFGGLGYFLMKNTELSQFLIAVIAIAAALAASTGMFLLVVVPLQAANHSTAKSSKELIGGRAEVITSIVSTSRGEIIYEQGGTRLSAPAKSRHGETILQGEYVRVVEELGGTFVVEKL</sequence>